<dbReference type="InterPro" id="IPR009080">
    <property type="entry name" value="tRNAsynth_Ia_anticodon-bd"/>
</dbReference>
<dbReference type="InterPro" id="IPR014758">
    <property type="entry name" value="Met-tRNA_synth"/>
</dbReference>
<evidence type="ECO:0000256" key="8">
    <source>
        <dbReference type="ARBA" id="ARBA00022917"/>
    </source>
</evidence>
<evidence type="ECO:0000313" key="14">
    <source>
        <dbReference type="EMBL" id="CDZ98173.1"/>
    </source>
</evidence>
<dbReference type="PROSITE" id="PS00178">
    <property type="entry name" value="AA_TRNA_LIGASE_I"/>
    <property type="match status" value="1"/>
</dbReference>
<dbReference type="Gene3D" id="1.10.730.10">
    <property type="entry name" value="Isoleucyl-tRNA Synthetase, Domain 1"/>
    <property type="match status" value="1"/>
</dbReference>
<keyword evidence="5 12" id="KW-0436">Ligase</keyword>
<dbReference type="GO" id="GO:0017102">
    <property type="term" value="C:methionyl glutamyl tRNA synthetase complex"/>
    <property type="evidence" value="ECO:0007669"/>
    <property type="project" value="UniProtKB-ARBA"/>
</dbReference>
<evidence type="ECO:0000256" key="6">
    <source>
        <dbReference type="ARBA" id="ARBA00022741"/>
    </source>
</evidence>
<dbReference type="Pfam" id="PF19303">
    <property type="entry name" value="Anticodon_3"/>
    <property type="match status" value="1"/>
</dbReference>
<proteinExistence type="inferred from homology"/>
<keyword evidence="4" id="KW-0963">Cytoplasm</keyword>
<comment type="subcellular location">
    <subcellularLocation>
        <location evidence="1">Cytoplasm</location>
    </subcellularLocation>
</comment>
<evidence type="ECO:0000256" key="7">
    <source>
        <dbReference type="ARBA" id="ARBA00022840"/>
    </source>
</evidence>
<protein>
    <recommendedName>
        <fullName evidence="3">methionine--tRNA ligase</fullName>
        <ecNumber evidence="3">6.1.1.10</ecNumber>
    </recommendedName>
    <alternativeName>
        <fullName evidence="10">Methionyl-tRNA synthetase</fullName>
    </alternativeName>
</protein>
<name>A0A0F7SKF8_PHARH</name>
<evidence type="ECO:0000256" key="11">
    <source>
        <dbReference type="ARBA" id="ARBA00047364"/>
    </source>
</evidence>
<dbReference type="GO" id="GO:0006431">
    <property type="term" value="P:methionyl-tRNA aminoacylation"/>
    <property type="evidence" value="ECO:0007669"/>
    <property type="project" value="InterPro"/>
</dbReference>
<dbReference type="InterPro" id="IPR033911">
    <property type="entry name" value="MetRS_core"/>
</dbReference>
<comment type="catalytic activity">
    <reaction evidence="11">
        <text>tRNA(Met) + L-methionine + ATP = L-methionyl-tRNA(Met) + AMP + diphosphate</text>
        <dbReference type="Rhea" id="RHEA:13481"/>
        <dbReference type="Rhea" id="RHEA-COMP:9667"/>
        <dbReference type="Rhea" id="RHEA-COMP:9698"/>
        <dbReference type="ChEBI" id="CHEBI:30616"/>
        <dbReference type="ChEBI" id="CHEBI:33019"/>
        <dbReference type="ChEBI" id="CHEBI:57844"/>
        <dbReference type="ChEBI" id="CHEBI:78442"/>
        <dbReference type="ChEBI" id="CHEBI:78530"/>
        <dbReference type="ChEBI" id="CHEBI:456215"/>
        <dbReference type="EC" id="6.1.1.10"/>
    </reaction>
</comment>
<dbReference type="InterPro" id="IPR000738">
    <property type="entry name" value="WHEP-TRS_dom"/>
</dbReference>
<evidence type="ECO:0000256" key="2">
    <source>
        <dbReference type="ARBA" id="ARBA00005594"/>
    </source>
</evidence>
<sequence length="703" mass="78119">MSTGPSSNIRKADGLFMNIAQPGSPPVLPKKGEKNTLITSALPYVNNVPHLGNIIGSTLSADVFARYSRTQNKPTIYICGTDEYGTATETKALDEGITPRELCDKFSALHAEIYKWFNISFDYFGRTSTEKQTEIVQDIYLNVRKNGLLLQKSADMTYCEGCSRFLADRYVEGTCPDCGYDDARGDQCDSCTRTFASPIELLKPRCKRDSKHTLVVRPSSHMYMRLDELQPRLEAWIKSAREKGEWDGNVVVNAKGEIIEARMKGGLRPSPITRDLTWGVAVPETGDAEEDAAMNGKVMYVWFDAPIGYLSLTAQYTDDWEQWWKNPKDVNLYQFMGKDNVYFHTVAFPATLLADGRDWTMLHRISSTEYLNYESGKFSKSRNVGVFGNNARDTNVPPDVWRYYLISNRPETGDSVFAWKEFVSKNNTELKNNLGNFVNRIIKFVAAKFDSVVPGPSSLAGGPLAPTDAPNAVDEVFISDINARLNTYIKSMDHTQFRSGLFELMAISARGNQYIQDNKLDNALLASDPERAAQVILMTINLIYALGPLVHPFMPVTADSICKQLNAPLRALPEAFSIDILPGHKLNQAEHLFKEIKEEKIDEWRKRYGGESSTPDAATPVLSKNQAAKKAKAEAAAALASLPRTPEVLALEAQIKTQGDKVTGLKKEKKEGGEAELASEVGELKKLKADLEALGRALKGMSL</sequence>
<dbReference type="Pfam" id="PF09334">
    <property type="entry name" value="tRNA-synt_1g"/>
    <property type="match status" value="1"/>
</dbReference>
<keyword evidence="7 12" id="KW-0067">ATP-binding</keyword>
<dbReference type="GO" id="GO:0036464">
    <property type="term" value="C:cytoplasmic ribonucleoprotein granule"/>
    <property type="evidence" value="ECO:0007669"/>
    <property type="project" value="UniProtKB-ARBA"/>
</dbReference>
<evidence type="ECO:0000256" key="1">
    <source>
        <dbReference type="ARBA" id="ARBA00004496"/>
    </source>
</evidence>
<dbReference type="GO" id="GO:0004825">
    <property type="term" value="F:methionine-tRNA ligase activity"/>
    <property type="evidence" value="ECO:0007669"/>
    <property type="project" value="UniProtKB-EC"/>
</dbReference>
<evidence type="ECO:0000256" key="3">
    <source>
        <dbReference type="ARBA" id="ARBA00012838"/>
    </source>
</evidence>
<dbReference type="PRINTS" id="PR01041">
    <property type="entry name" value="TRNASYNTHMET"/>
</dbReference>
<evidence type="ECO:0000256" key="12">
    <source>
        <dbReference type="RuleBase" id="RU363039"/>
    </source>
</evidence>
<dbReference type="GO" id="GO:0017101">
    <property type="term" value="C:aminoacyl-tRNA synthetase multienzyme complex"/>
    <property type="evidence" value="ECO:0007669"/>
    <property type="project" value="TreeGrafter"/>
</dbReference>
<reference evidence="14" key="1">
    <citation type="submission" date="2014-08" db="EMBL/GenBank/DDBJ databases">
        <authorList>
            <person name="Sharma Rahul"/>
            <person name="Thines Marco"/>
        </authorList>
    </citation>
    <scope>NUCLEOTIDE SEQUENCE</scope>
</reference>
<dbReference type="NCBIfam" id="TIGR00398">
    <property type="entry name" value="metG"/>
    <property type="match status" value="1"/>
</dbReference>
<evidence type="ECO:0000256" key="9">
    <source>
        <dbReference type="ARBA" id="ARBA00023146"/>
    </source>
</evidence>
<dbReference type="InterPro" id="IPR029038">
    <property type="entry name" value="MetRS_Zn"/>
</dbReference>
<dbReference type="GO" id="GO:0005829">
    <property type="term" value="C:cytosol"/>
    <property type="evidence" value="ECO:0007669"/>
    <property type="project" value="TreeGrafter"/>
</dbReference>
<dbReference type="PROSITE" id="PS51185">
    <property type="entry name" value="WHEP_TRS_2"/>
    <property type="match status" value="1"/>
</dbReference>
<dbReference type="InterPro" id="IPR041872">
    <property type="entry name" value="Anticodon_Met"/>
</dbReference>
<evidence type="ECO:0000259" key="13">
    <source>
        <dbReference type="PROSITE" id="PS51185"/>
    </source>
</evidence>
<keyword evidence="6 12" id="KW-0547">Nucleotide-binding</keyword>
<dbReference type="InterPro" id="IPR023458">
    <property type="entry name" value="Met-tRNA_ligase_1"/>
</dbReference>
<dbReference type="SUPFAM" id="SSF47323">
    <property type="entry name" value="Anticodon-binding domain of a subclass of class I aminoacyl-tRNA synthetases"/>
    <property type="match status" value="1"/>
</dbReference>
<dbReference type="CDD" id="cd00814">
    <property type="entry name" value="MetRS_core"/>
    <property type="match status" value="1"/>
</dbReference>
<dbReference type="InterPro" id="IPR015413">
    <property type="entry name" value="Methionyl/Leucyl_tRNA_Synth"/>
</dbReference>
<dbReference type="InterPro" id="IPR001412">
    <property type="entry name" value="aa-tRNA-synth_I_CS"/>
</dbReference>
<dbReference type="PANTHER" id="PTHR45765:SF1">
    <property type="entry name" value="METHIONINE--TRNA LIGASE, CYTOPLASMIC"/>
    <property type="match status" value="1"/>
</dbReference>
<dbReference type="SUPFAM" id="SSF57770">
    <property type="entry name" value="Methionyl-tRNA synthetase (MetRS), Zn-domain"/>
    <property type="match status" value="1"/>
</dbReference>
<evidence type="ECO:0000256" key="5">
    <source>
        <dbReference type="ARBA" id="ARBA00022598"/>
    </source>
</evidence>
<dbReference type="FunFam" id="1.10.730.10:FF:000037">
    <property type="entry name" value="Methionyl-tRNA synthetase"/>
    <property type="match status" value="1"/>
</dbReference>
<dbReference type="Gene3D" id="2.20.28.20">
    <property type="entry name" value="Methionyl-tRNA synthetase, Zn-domain"/>
    <property type="match status" value="1"/>
</dbReference>
<dbReference type="CDD" id="cd07957">
    <property type="entry name" value="Anticodon_Ia_Met"/>
    <property type="match status" value="1"/>
</dbReference>
<dbReference type="FunFam" id="2.20.28.20:FF:000001">
    <property type="entry name" value="Methionine--tRNA ligase"/>
    <property type="match status" value="1"/>
</dbReference>
<dbReference type="GO" id="GO:0005524">
    <property type="term" value="F:ATP binding"/>
    <property type="evidence" value="ECO:0007669"/>
    <property type="project" value="UniProtKB-KW"/>
</dbReference>
<comment type="similarity">
    <text evidence="2 12">Belongs to the class-I aminoacyl-tRNA synthetase family.</text>
</comment>
<dbReference type="PANTHER" id="PTHR45765">
    <property type="entry name" value="METHIONINE--TRNA LIGASE"/>
    <property type="match status" value="1"/>
</dbReference>
<accession>A0A0F7SKF8</accession>
<dbReference type="EC" id="6.1.1.10" evidence="3"/>
<dbReference type="Gene3D" id="1.10.287.10">
    <property type="entry name" value="S15/NS1, RNA-binding"/>
    <property type="match status" value="1"/>
</dbReference>
<feature type="domain" description="WHEP-TRS" evidence="13">
    <location>
        <begin position="647"/>
        <end position="703"/>
    </location>
</feature>
<dbReference type="SUPFAM" id="SSF52374">
    <property type="entry name" value="Nucleotidylyl transferase"/>
    <property type="match status" value="1"/>
</dbReference>
<dbReference type="Gene3D" id="3.40.50.620">
    <property type="entry name" value="HUPs"/>
    <property type="match status" value="1"/>
</dbReference>
<keyword evidence="9 12" id="KW-0030">Aminoacyl-tRNA synthetase</keyword>
<keyword evidence="8 12" id="KW-0648">Protein biosynthesis</keyword>
<organism evidence="14">
    <name type="scientific">Phaffia rhodozyma</name>
    <name type="common">Yeast</name>
    <name type="synonym">Xanthophyllomyces dendrorhous</name>
    <dbReference type="NCBI Taxonomy" id="264483"/>
    <lineage>
        <taxon>Eukaryota</taxon>
        <taxon>Fungi</taxon>
        <taxon>Dikarya</taxon>
        <taxon>Basidiomycota</taxon>
        <taxon>Agaricomycotina</taxon>
        <taxon>Tremellomycetes</taxon>
        <taxon>Cystofilobasidiales</taxon>
        <taxon>Mrakiaceae</taxon>
        <taxon>Phaffia</taxon>
    </lineage>
</organism>
<dbReference type="EMBL" id="LN483326">
    <property type="protein sequence ID" value="CDZ98173.1"/>
    <property type="molecule type" value="Genomic_DNA"/>
</dbReference>
<evidence type="ECO:0000256" key="10">
    <source>
        <dbReference type="ARBA" id="ARBA00030904"/>
    </source>
</evidence>
<dbReference type="AlphaFoldDB" id="A0A0F7SKF8"/>
<evidence type="ECO:0000256" key="4">
    <source>
        <dbReference type="ARBA" id="ARBA00022490"/>
    </source>
</evidence>
<dbReference type="InterPro" id="IPR014729">
    <property type="entry name" value="Rossmann-like_a/b/a_fold"/>
</dbReference>